<evidence type="ECO:0000256" key="3">
    <source>
        <dbReference type="ARBA" id="ARBA00022806"/>
    </source>
</evidence>
<dbReference type="InterPro" id="IPR050534">
    <property type="entry name" value="Coronavir_polyprotein_1ab"/>
</dbReference>
<dbReference type="SUPFAM" id="SSF52540">
    <property type="entry name" value="P-loop containing nucleoside triphosphate hydrolases"/>
    <property type="match status" value="2"/>
</dbReference>
<sequence length="1035" mass="114038">MNDTVQNRLLPVPYWRAALAEVSLLHPEVAPDSKPIALAENDGAWRVAQAAPDLASWIEAQFNASKLERAGRIPFVLIPARLALDASHGAKQDGAELHKGASVLCIPCLLDRQGVLSPDPERMPWIPRELLEPTLQRTSVGALASVDAFIGALPEQATGMGDTFHVAARLFEAVTGAGLPGLSAMAPAESGQRLPDFALDEHRLVSGWHGMPYEPPIVARHLLKLYDRIIAEGPPTPLLDTLRTIADRPARAPLPLQQTAPYDGQTVGHMHPLHHLSPSQRMAMVELQRLGEGQVLAVNGPPGTGKTTLLQSVVAQLWVDAALAGGDCPLIVVASTNVKAVENVLDSFAKISAETGHRRWHPYGRGFGLFLASESRQTQHPVCTGKSHPFEEFETPEMLAAAERHYLDCAAMHFRRRGDGVGTVVHDLHAELKELAARLDTLVAARHTLFHALGQDVDDGAVASYRALLATLNEELTRCREQLAQLRARLDESEQAADAALRAYEARRDDIMQAEKAWAAYLADASIWLDLFSFVPAVRRRRMARDRQVLMAHPLTADLQHRADGVPGHFHTLKKEALQHKNDAVAELLALKGELARQGDDVKQEMARAETERARIASAFAAWRDVAGDDPELLDASLANLNDHLDKGLRARMFAVADWYWSGQWILEVRHRIRSGIKDTKGRRKLEAKYRRFAKLSPCLVSNFHMAPSFFTAWEGEDMPFWNTIDLLVVDEAGQVSPDIGAPMFALARRALVVGDTFQIEPVWNSGEATDRANAVKFGLAPAFHDPAYERLEQAGHTPASGSLMRIANRSCTVQQYEDVRGLMLTEHRRSVPELIDYCNRLIYAGRLEPKRASLPPEARILPPFELIHVGGKDVRRGGSRQNEAEAAAVVDWLKAHRADIERHYLDGAGKPTPIWQLVGIVTPFAAQAGAIERRLRRDMPDLLRKDSRLTVGTVHALQGAERAIVLFSPTYGESFNGGAFFDQKPNMLNVAVSRARDSFIVIGNRKVFDAGRTALPSGLLATYLVERSRETVEG</sequence>
<keyword evidence="5" id="KW-0175">Coiled coil</keyword>
<evidence type="ECO:0000256" key="1">
    <source>
        <dbReference type="ARBA" id="ARBA00022741"/>
    </source>
</evidence>
<dbReference type="GO" id="GO:0016787">
    <property type="term" value="F:hydrolase activity"/>
    <property type="evidence" value="ECO:0007669"/>
    <property type="project" value="UniProtKB-KW"/>
</dbReference>
<proteinExistence type="predicted"/>
<keyword evidence="2" id="KW-0378">Hydrolase</keyword>
<evidence type="ECO:0000256" key="4">
    <source>
        <dbReference type="ARBA" id="ARBA00022840"/>
    </source>
</evidence>
<protein>
    <submittedName>
        <fullName evidence="7">AAA domain protein</fullName>
    </submittedName>
</protein>
<evidence type="ECO:0000256" key="2">
    <source>
        <dbReference type="ARBA" id="ARBA00022801"/>
    </source>
</evidence>
<dbReference type="CDD" id="cd18808">
    <property type="entry name" value="SF1_C_Upf1"/>
    <property type="match status" value="1"/>
</dbReference>
<dbReference type="Pfam" id="PF13087">
    <property type="entry name" value="AAA_12"/>
    <property type="match status" value="1"/>
</dbReference>
<dbReference type="Gene3D" id="3.40.50.300">
    <property type="entry name" value="P-loop containing nucleotide triphosphate hydrolases"/>
    <property type="match status" value="3"/>
</dbReference>
<dbReference type="GO" id="GO:0005524">
    <property type="term" value="F:ATP binding"/>
    <property type="evidence" value="ECO:0007669"/>
    <property type="project" value="UniProtKB-KW"/>
</dbReference>
<keyword evidence="1" id="KW-0547">Nucleotide-binding</keyword>
<dbReference type="InterPro" id="IPR047187">
    <property type="entry name" value="SF1_C_Upf1"/>
</dbReference>
<dbReference type="PANTHER" id="PTHR43788">
    <property type="entry name" value="DNA2/NAM7 HELICASE FAMILY MEMBER"/>
    <property type="match status" value="1"/>
</dbReference>
<gene>
    <name evidence="7" type="ORF">LO55_1023</name>
</gene>
<dbReference type="Proteomes" id="UP000180246">
    <property type="component" value="Unassembled WGS sequence"/>
</dbReference>
<keyword evidence="3" id="KW-0347">Helicase</keyword>
<dbReference type="GO" id="GO:0004386">
    <property type="term" value="F:helicase activity"/>
    <property type="evidence" value="ECO:0007669"/>
    <property type="project" value="UniProtKB-KW"/>
</dbReference>
<evidence type="ECO:0000313" key="8">
    <source>
        <dbReference type="Proteomes" id="UP000180246"/>
    </source>
</evidence>
<dbReference type="EMBL" id="JRYB01000001">
    <property type="protein sequence ID" value="OIJ41659.1"/>
    <property type="molecule type" value="Genomic_DNA"/>
</dbReference>
<feature type="domain" description="DNA2/NAM7 helicase-like C-terminal" evidence="6">
    <location>
        <begin position="819"/>
        <end position="1007"/>
    </location>
</feature>
<dbReference type="PANTHER" id="PTHR43788:SF8">
    <property type="entry name" value="DNA-BINDING PROTEIN SMUBP-2"/>
    <property type="match status" value="1"/>
</dbReference>
<feature type="coiled-coil region" evidence="5">
    <location>
        <begin position="425"/>
        <end position="503"/>
    </location>
</feature>
<evidence type="ECO:0000313" key="7">
    <source>
        <dbReference type="EMBL" id="OIJ41659.1"/>
    </source>
</evidence>
<reference evidence="7 8" key="1">
    <citation type="submission" date="2014-10" db="EMBL/GenBank/DDBJ databases">
        <authorList>
            <person name="Seo M.-J."/>
            <person name="Seok Y.J."/>
            <person name="Cha I.-T."/>
        </authorList>
    </citation>
    <scope>NUCLEOTIDE SEQUENCE [LARGE SCALE GENOMIC DNA]</scope>
    <source>
        <strain evidence="7 8">NEU</strain>
    </source>
</reference>
<accession>A0A1S2N9J7</accession>
<dbReference type="RefSeq" id="WP_071360690.1">
    <property type="nucleotide sequence ID" value="NZ_JRYB01000001.1"/>
</dbReference>
<keyword evidence="4" id="KW-0067">ATP-binding</keyword>
<organism evidence="7 8">
    <name type="scientific">Massilia timonae</name>
    <dbReference type="NCBI Taxonomy" id="47229"/>
    <lineage>
        <taxon>Bacteria</taxon>
        <taxon>Pseudomonadati</taxon>
        <taxon>Pseudomonadota</taxon>
        <taxon>Betaproteobacteria</taxon>
        <taxon>Burkholderiales</taxon>
        <taxon>Oxalobacteraceae</taxon>
        <taxon>Telluria group</taxon>
        <taxon>Massilia</taxon>
    </lineage>
</organism>
<evidence type="ECO:0000256" key="5">
    <source>
        <dbReference type="SAM" id="Coils"/>
    </source>
</evidence>
<dbReference type="AlphaFoldDB" id="A0A1S2N9J7"/>
<name>A0A1S2N9J7_9BURK</name>
<dbReference type="InterPro" id="IPR027417">
    <property type="entry name" value="P-loop_NTPase"/>
</dbReference>
<comment type="caution">
    <text evidence="7">The sequence shown here is derived from an EMBL/GenBank/DDBJ whole genome shotgun (WGS) entry which is preliminary data.</text>
</comment>
<dbReference type="InterPro" id="IPR041679">
    <property type="entry name" value="DNA2/NAM7-like_C"/>
</dbReference>
<evidence type="ECO:0000259" key="6">
    <source>
        <dbReference type="Pfam" id="PF13087"/>
    </source>
</evidence>